<dbReference type="GO" id="GO:0005886">
    <property type="term" value="C:plasma membrane"/>
    <property type="evidence" value="ECO:0007669"/>
    <property type="project" value="UniProtKB-SubCell"/>
</dbReference>
<keyword evidence="1" id="KW-0812">Transmembrane</keyword>
<proteinExistence type="predicted"/>
<feature type="transmembrane region" description="Helical" evidence="1">
    <location>
        <begin position="48"/>
        <end position="74"/>
    </location>
</feature>
<keyword evidence="1" id="KW-1133">Transmembrane helix</keyword>
<evidence type="ECO:0000256" key="1">
    <source>
        <dbReference type="SAM" id="Phobius"/>
    </source>
</evidence>
<keyword evidence="1" id="KW-0472">Membrane</keyword>
<dbReference type="GO" id="GO:0140359">
    <property type="term" value="F:ABC-type transporter activity"/>
    <property type="evidence" value="ECO:0007669"/>
    <property type="project" value="InterPro"/>
</dbReference>
<dbReference type="SMR" id="A0A0E1X935"/>
<gene>
    <name evidence="2" type="ORF">HMPREF0769_11240</name>
</gene>
<accession>A0A0E1X935</accession>
<sequence>MRILNLVKYDFYSIFKSPLTYLAILVVSSLIATQSILMANSMDNPKHIIVYGSVFAAAKWLLLIIGLMFVVKTITRDFSQGTIQLYMSKVKTRVGYIISKTISIILISILFALIHYVILIVVQASSNGKNLAFSKYVDNLWFFLIFLLFFGLFLFLITLASQKTAMIFSLGVFLVLIVPFIKPFITFIPRYGDKVLDAFDYIPFAYLTDKMISSNFDFSNWQWVISLGSIVIFFILNILYVAKKDI</sequence>
<feature type="transmembrane region" description="Helical" evidence="1">
    <location>
        <begin position="167"/>
        <end position="188"/>
    </location>
</feature>
<organism evidence="2">
    <name type="scientific">Staphylococcus aureus subsp. aureus MN8</name>
    <dbReference type="NCBI Taxonomy" id="548470"/>
    <lineage>
        <taxon>Bacteria</taxon>
        <taxon>Bacillati</taxon>
        <taxon>Bacillota</taxon>
        <taxon>Bacilli</taxon>
        <taxon>Bacillales</taxon>
        <taxon>Staphylococcaceae</taxon>
        <taxon>Staphylococcus</taxon>
    </lineage>
</organism>
<dbReference type="AlphaFoldDB" id="A0A0E1X935"/>
<evidence type="ECO:0000313" key="2">
    <source>
        <dbReference type="EMBL" id="EFH95857.1"/>
    </source>
</evidence>
<comment type="caution">
    <text evidence="2">The sequence shown here is derived from an EMBL/GenBank/DDBJ whole genome shotgun (WGS) entry which is preliminary data.</text>
</comment>
<feature type="transmembrane region" description="Helical" evidence="1">
    <location>
        <begin position="140"/>
        <end position="160"/>
    </location>
</feature>
<reference evidence="2" key="1">
    <citation type="submission" date="2010-05" db="EMBL/GenBank/DDBJ databases">
        <authorList>
            <person name="Muzny D."/>
            <person name="Qin X."/>
            <person name="Buhay C."/>
            <person name="Dugan-Rocha S."/>
            <person name="Ding Y."/>
            <person name="Chen G."/>
            <person name="Hawes A."/>
            <person name="Holder M."/>
            <person name="Jhangiani S."/>
            <person name="Johnson A."/>
            <person name="Khan Z."/>
            <person name="Li Z."/>
            <person name="Liu W."/>
            <person name="Liu X."/>
            <person name="Perez L."/>
            <person name="Shen H."/>
            <person name="Wang Q."/>
            <person name="Watt J."/>
            <person name="Xi L."/>
            <person name="Xin Y."/>
            <person name="Zhou J."/>
            <person name="Deng J."/>
            <person name="Jiang H."/>
            <person name="Liu Y."/>
            <person name="Qu J."/>
            <person name="Song X.-Z."/>
            <person name="Zhang L."/>
            <person name="Villasana D."/>
            <person name="Johnson A."/>
            <person name="Liu J."/>
            <person name="Liyanage D."/>
            <person name="Lorensuhewa L."/>
            <person name="Robinson T."/>
            <person name="Song A."/>
            <person name="Song B.-B."/>
            <person name="Dinh H."/>
            <person name="Thornton R."/>
            <person name="Coyle M."/>
            <person name="Francisco L."/>
            <person name="Jackson L."/>
            <person name="Javaid M."/>
            <person name="Korchina V."/>
            <person name="Kovar C."/>
            <person name="Mata R."/>
            <person name="Mathew T."/>
            <person name="Ngo R."/>
            <person name="Nguyen L."/>
            <person name="Nguyen N."/>
            <person name="Okwuonu G."/>
            <person name="Ongeri F."/>
            <person name="Pham C."/>
            <person name="Simmons D."/>
            <person name="Wilczek-Boney K."/>
            <person name="Hale W."/>
            <person name="Jakkamsetti A."/>
            <person name="Pham P."/>
            <person name="Ruth R."/>
            <person name="San Lucas F."/>
            <person name="Warren J."/>
            <person name="Zhang J."/>
            <person name="Zhao Z."/>
            <person name="Zhou C."/>
            <person name="Zhu D."/>
            <person name="Lee S."/>
            <person name="Bess C."/>
            <person name="Blankenburg K."/>
            <person name="Forbes L."/>
            <person name="Fu Q."/>
            <person name="Gubbala S."/>
            <person name="Hirani K."/>
            <person name="Jayaseelan J.C."/>
            <person name="Lara F."/>
            <person name="Munidasa M."/>
            <person name="Palculict T."/>
            <person name="Patil S."/>
            <person name="Pu L.-L."/>
            <person name="Saada N."/>
            <person name="Tang L."/>
            <person name="Weissenberger G."/>
            <person name="Zhu Y."/>
            <person name="Hemphill L."/>
            <person name="Shang Y."/>
            <person name="Youmans B."/>
            <person name="Ayvaz T."/>
            <person name="Ross M."/>
            <person name="Santibanez J."/>
            <person name="Aqrawi P."/>
            <person name="Gross S."/>
            <person name="Joshi V."/>
            <person name="Fowler G."/>
            <person name="Nazareth L."/>
            <person name="Reid J."/>
            <person name="Worley K."/>
            <person name="Petrosino J."/>
            <person name="Highlander S."/>
            <person name="Gibbs R."/>
        </authorList>
    </citation>
    <scope>NUCLEOTIDE SEQUENCE [LARGE SCALE GENOMIC DNA]</scope>
    <source>
        <strain evidence="2">MN8</strain>
    </source>
</reference>
<feature type="transmembrane region" description="Helical" evidence="1">
    <location>
        <begin position="21"/>
        <end position="42"/>
    </location>
</feature>
<dbReference type="Proteomes" id="UP000003455">
    <property type="component" value="Chromosome"/>
</dbReference>
<dbReference type="RefSeq" id="WP_001221650.1">
    <property type="nucleotide sequence ID" value="NZ_CM000952.1"/>
</dbReference>
<name>A0A0E1X935_STAAU</name>
<feature type="transmembrane region" description="Helical" evidence="1">
    <location>
        <begin position="94"/>
        <end position="120"/>
    </location>
</feature>
<dbReference type="EMBL" id="ACJA02000002">
    <property type="protein sequence ID" value="EFH95857.1"/>
    <property type="molecule type" value="Genomic_DNA"/>
</dbReference>
<feature type="transmembrane region" description="Helical" evidence="1">
    <location>
        <begin position="221"/>
        <end position="242"/>
    </location>
</feature>
<dbReference type="Pfam" id="PF12679">
    <property type="entry name" value="ABC2_membrane_2"/>
    <property type="match status" value="1"/>
</dbReference>
<dbReference type="HOGENOM" id="CLU_113133_0_0_9"/>
<dbReference type="NCBIfam" id="NF047564">
    <property type="entry name" value="PSM_export_PmtD"/>
    <property type="match status" value="1"/>
</dbReference>
<protein>
    <recommendedName>
        <fullName evidence="3">Phenol-soluble modulin export ABC transporter permease subunit PmtD</fullName>
    </recommendedName>
</protein>
<evidence type="ECO:0008006" key="3">
    <source>
        <dbReference type="Google" id="ProtNLM"/>
    </source>
</evidence>